<evidence type="ECO:0000256" key="2">
    <source>
        <dbReference type="SAM" id="Coils"/>
    </source>
</evidence>
<evidence type="ECO:0000313" key="3">
    <source>
        <dbReference type="EMBL" id="AJI13335.1"/>
    </source>
</evidence>
<evidence type="ECO:0000313" key="4">
    <source>
        <dbReference type="Proteomes" id="UP000031861"/>
    </source>
</evidence>
<feature type="coiled-coil region" evidence="2">
    <location>
        <begin position="38"/>
        <end position="65"/>
    </location>
</feature>
<evidence type="ECO:0000256" key="1">
    <source>
        <dbReference type="ARBA" id="ARBA00022825"/>
    </source>
</evidence>
<dbReference type="SUPFAM" id="SSF50494">
    <property type="entry name" value="Trypsin-like serine proteases"/>
    <property type="match status" value="1"/>
</dbReference>
<proteinExistence type="predicted"/>
<dbReference type="AlphaFoldDB" id="A0AAN0SZK2"/>
<reference evidence="3 4" key="1">
    <citation type="journal article" date="2015" name="Genome Announc.">
        <title>Complete genome sequences for 35 biothreat assay-relevant bacillus species.</title>
        <authorList>
            <person name="Johnson S.L."/>
            <person name="Daligault H.E."/>
            <person name="Davenport K.W."/>
            <person name="Jaissle J."/>
            <person name="Frey K.G."/>
            <person name="Ladner J.T."/>
            <person name="Broomall S.M."/>
            <person name="Bishop-Lilly K.A."/>
            <person name="Bruce D.C."/>
            <person name="Gibbons H.S."/>
            <person name="Coyne S.R."/>
            <person name="Lo C.C."/>
            <person name="Meincke L."/>
            <person name="Munk A.C."/>
            <person name="Koroleva G.I."/>
            <person name="Rosenzweig C.N."/>
            <person name="Palacios G.F."/>
            <person name="Redden C.L."/>
            <person name="Minogue T.D."/>
            <person name="Chain P.S."/>
        </authorList>
    </citation>
    <scope>NUCLEOTIDE SEQUENCE [LARGE SCALE GENOMIC DNA]</scope>
    <source>
        <strain evidence="3 4">03BB108</strain>
    </source>
</reference>
<sequence>MNQFNLSTIEQNMGVIMVGSFESYLINVLEKVYDEENIENKQSYIKQLIEAIKDYSNQLQKGRSREDGYAEIFITYIKNFTVPIVFGDEKRNNGSGCLLRLNGDFLVTNAHVIRGAILQERVLIGGGEVFNIKEKIISIDDDLDLAVIDLSDGLNKEIEDKGKMFFEPKSWPSSECEVGDLVFIVGYPGVFREDTELLSTIYYAAIREEIMDVTDRRLVSNFNRENWEKKIGVKEISELKRLGGLSGGPVFICRDDIPELVGFTYEDGGGFFDGVKIIKSSFINKDGEISKNSPEK</sequence>
<dbReference type="Gene3D" id="2.40.10.120">
    <property type="match status" value="1"/>
</dbReference>
<evidence type="ECO:0008006" key="5">
    <source>
        <dbReference type="Google" id="ProtNLM"/>
    </source>
</evidence>
<dbReference type="EMBL" id="CP009641">
    <property type="protein sequence ID" value="AJI13335.1"/>
    <property type="molecule type" value="Genomic_DNA"/>
</dbReference>
<dbReference type="Pfam" id="PF13365">
    <property type="entry name" value="Trypsin_2"/>
    <property type="match status" value="1"/>
</dbReference>
<dbReference type="GO" id="GO:0008236">
    <property type="term" value="F:serine-type peptidase activity"/>
    <property type="evidence" value="ECO:0007669"/>
    <property type="project" value="UniProtKB-KW"/>
</dbReference>
<dbReference type="RefSeq" id="WP_235357249.1">
    <property type="nucleotide sequence ID" value="NZ_CP009641.1"/>
</dbReference>
<organism evidence="3 4">
    <name type="scientific">Bacillus cereus 03BB108</name>
    <dbReference type="NCBI Taxonomy" id="451709"/>
    <lineage>
        <taxon>Bacteria</taxon>
        <taxon>Bacillati</taxon>
        <taxon>Bacillota</taxon>
        <taxon>Bacilli</taxon>
        <taxon>Bacillales</taxon>
        <taxon>Bacillaceae</taxon>
        <taxon>Bacillus</taxon>
        <taxon>Bacillus cereus group</taxon>
    </lineage>
</organism>
<keyword evidence="1" id="KW-0720">Serine protease</keyword>
<keyword evidence="1" id="KW-0645">Protease</keyword>
<protein>
    <recommendedName>
        <fullName evidence="5">Trypsin family protein</fullName>
    </recommendedName>
</protein>
<gene>
    <name evidence="3" type="ORF">AK40_3053</name>
</gene>
<dbReference type="InterPro" id="IPR009003">
    <property type="entry name" value="Peptidase_S1_PA"/>
</dbReference>
<name>A0AAN0SZK2_BACCE</name>
<keyword evidence="2" id="KW-0175">Coiled coil</keyword>
<dbReference type="Proteomes" id="UP000031861">
    <property type="component" value="Chromosome"/>
</dbReference>
<keyword evidence="1" id="KW-0378">Hydrolase</keyword>
<accession>A0AAN0SZK2</accession>